<keyword evidence="2" id="KW-0449">Lipoprotein</keyword>
<feature type="compositionally biased region" description="Basic and acidic residues" evidence="4">
    <location>
        <begin position="179"/>
        <end position="199"/>
    </location>
</feature>
<keyword evidence="2" id="KW-0636">Prenylation</keyword>
<organism evidence="6">
    <name type="scientific">Oryza brachyantha</name>
    <name type="common">malo sina</name>
    <dbReference type="NCBI Taxonomy" id="4533"/>
    <lineage>
        <taxon>Eukaryota</taxon>
        <taxon>Viridiplantae</taxon>
        <taxon>Streptophyta</taxon>
        <taxon>Embryophyta</taxon>
        <taxon>Tracheophyta</taxon>
        <taxon>Spermatophyta</taxon>
        <taxon>Magnoliopsida</taxon>
        <taxon>Liliopsida</taxon>
        <taxon>Poales</taxon>
        <taxon>Poaceae</taxon>
        <taxon>BOP clade</taxon>
        <taxon>Oryzoideae</taxon>
        <taxon>Oryzeae</taxon>
        <taxon>Oryzinae</taxon>
        <taxon>Oryza</taxon>
    </lineage>
</organism>
<dbReference type="InterPro" id="IPR044577">
    <property type="entry name" value="HIPP4/7/8/17/18/19"/>
</dbReference>
<protein>
    <recommendedName>
        <fullName evidence="5">HMA domain-containing protein</fullName>
    </recommendedName>
</protein>
<dbReference type="AlphaFoldDB" id="J3N1N6"/>
<proteinExistence type="inferred from homology"/>
<dbReference type="PANTHER" id="PTHR46195">
    <property type="entry name" value="HEAVY METAL-ASSOCIATED ISOPRENYLATED PLANT PROTEIN 7"/>
    <property type="match status" value="1"/>
</dbReference>
<dbReference type="Gramene" id="OB10G14340.1">
    <property type="protein sequence ID" value="OB10G14340.1"/>
    <property type="gene ID" value="OB10G14340"/>
</dbReference>
<dbReference type="InterPro" id="IPR006121">
    <property type="entry name" value="HMA_dom"/>
</dbReference>
<evidence type="ECO:0000256" key="1">
    <source>
        <dbReference type="ARBA" id="ARBA00022723"/>
    </source>
</evidence>
<reference evidence="6" key="1">
    <citation type="journal article" date="2013" name="Nat. Commun.">
        <title>Whole-genome sequencing of Oryza brachyantha reveals mechanisms underlying Oryza genome evolution.</title>
        <authorList>
            <person name="Chen J."/>
            <person name="Huang Q."/>
            <person name="Gao D."/>
            <person name="Wang J."/>
            <person name="Lang Y."/>
            <person name="Liu T."/>
            <person name="Li B."/>
            <person name="Bai Z."/>
            <person name="Luis Goicoechea J."/>
            <person name="Liang C."/>
            <person name="Chen C."/>
            <person name="Zhang W."/>
            <person name="Sun S."/>
            <person name="Liao Y."/>
            <person name="Zhang X."/>
            <person name="Yang L."/>
            <person name="Song C."/>
            <person name="Wang M."/>
            <person name="Shi J."/>
            <person name="Liu G."/>
            <person name="Liu J."/>
            <person name="Zhou H."/>
            <person name="Zhou W."/>
            <person name="Yu Q."/>
            <person name="An N."/>
            <person name="Chen Y."/>
            <person name="Cai Q."/>
            <person name="Wang B."/>
            <person name="Liu B."/>
            <person name="Min J."/>
            <person name="Huang Y."/>
            <person name="Wu H."/>
            <person name="Li Z."/>
            <person name="Zhang Y."/>
            <person name="Yin Y."/>
            <person name="Song W."/>
            <person name="Jiang J."/>
            <person name="Jackson S.A."/>
            <person name="Wing R.A."/>
            <person name="Wang J."/>
            <person name="Chen M."/>
        </authorList>
    </citation>
    <scope>NUCLEOTIDE SEQUENCE [LARGE SCALE GENOMIC DNA]</scope>
    <source>
        <strain evidence="6">cv. IRGC 101232</strain>
    </source>
</reference>
<keyword evidence="7" id="KW-1185">Reference proteome</keyword>
<comment type="similarity">
    <text evidence="3">Belongs to the HIPP family.</text>
</comment>
<dbReference type="Gene3D" id="3.30.70.100">
    <property type="match status" value="2"/>
</dbReference>
<name>J3N1N6_ORYBR</name>
<dbReference type="eggNOG" id="KOG1603">
    <property type="taxonomic scope" value="Eukaryota"/>
</dbReference>
<dbReference type="CDD" id="cd00371">
    <property type="entry name" value="HMA"/>
    <property type="match status" value="2"/>
</dbReference>
<dbReference type="PROSITE" id="PS50846">
    <property type="entry name" value="HMA_2"/>
    <property type="match status" value="2"/>
</dbReference>
<feature type="region of interest" description="Disordered" evidence="4">
    <location>
        <begin position="167"/>
        <end position="199"/>
    </location>
</feature>
<evidence type="ECO:0000313" key="7">
    <source>
        <dbReference type="Proteomes" id="UP000006038"/>
    </source>
</evidence>
<dbReference type="Proteomes" id="UP000006038">
    <property type="component" value="Chromosome 10"/>
</dbReference>
<feature type="region of interest" description="Disordered" evidence="4">
    <location>
        <begin position="271"/>
        <end position="291"/>
    </location>
</feature>
<dbReference type="OMA" id="NEYWPSK"/>
<dbReference type="GO" id="GO:0046872">
    <property type="term" value="F:metal ion binding"/>
    <property type="evidence" value="ECO:0007669"/>
    <property type="project" value="UniProtKB-KW"/>
</dbReference>
<accession>J3N1N6</accession>
<feature type="domain" description="HMA" evidence="5">
    <location>
        <begin position="104"/>
        <end position="168"/>
    </location>
</feature>
<dbReference type="SUPFAM" id="SSF55008">
    <property type="entry name" value="HMA, heavy metal-associated domain"/>
    <property type="match status" value="2"/>
</dbReference>
<keyword evidence="1" id="KW-0479">Metal-binding</keyword>
<feature type="region of interest" description="Disordered" evidence="4">
    <location>
        <begin position="70"/>
        <end position="104"/>
    </location>
</feature>
<evidence type="ECO:0000256" key="2">
    <source>
        <dbReference type="ARBA" id="ARBA00023289"/>
    </source>
</evidence>
<dbReference type="EnsemblPlants" id="OB10G14340.1">
    <property type="protein sequence ID" value="OB10G14340.1"/>
    <property type="gene ID" value="OB10G14340"/>
</dbReference>
<evidence type="ECO:0000256" key="3">
    <source>
        <dbReference type="ARBA" id="ARBA00024045"/>
    </source>
</evidence>
<evidence type="ECO:0000259" key="5">
    <source>
        <dbReference type="PROSITE" id="PS50846"/>
    </source>
</evidence>
<evidence type="ECO:0000313" key="6">
    <source>
        <dbReference type="EnsemblPlants" id="OB10G14340.1"/>
    </source>
</evidence>
<evidence type="ECO:0000256" key="4">
    <source>
        <dbReference type="SAM" id="MobiDB-lite"/>
    </source>
</evidence>
<dbReference type="HOGENOM" id="CLU_039886_3_1_1"/>
<feature type="domain" description="HMA" evidence="5">
    <location>
        <begin position="201"/>
        <end position="264"/>
    </location>
</feature>
<dbReference type="Pfam" id="PF00403">
    <property type="entry name" value="HMA"/>
    <property type="match status" value="2"/>
</dbReference>
<reference evidence="6" key="2">
    <citation type="submission" date="2013-04" db="UniProtKB">
        <authorList>
            <consortium name="EnsemblPlants"/>
        </authorList>
    </citation>
    <scope>IDENTIFICATION</scope>
</reference>
<sequence>MQMERKKGSAETYIPKAEMKYFSSTPTVRPEHTAIGESALAAYINPMLVKRGVKRRVEIEVLLAQNRASSPLLEQQMGEEQKEPVKEEQAEKKEAAEEKKPDEPQEIIFRVDMHCEGCAKKVEKSLLRFEGVENVKADSRSKTVVVKSRTTDPAKLCERVQRKTKRRVELISPLPPPPEEEKKEEAPPPPPEENKEEPPKTVTVILKVQMHCDACAQLLQTRISKIEGVESVEIDLPNDQVIVKGVMDQAVLIDSIQRKTRRPAVVIVEEEKQAEEDQKKPEEEAQKAAEVEKKADGINEVKRYDFWPPVQYHAEYVYPYLPPPPLQHGYPYPPPVLASEEFSDENPNACTIL</sequence>
<dbReference type="PANTHER" id="PTHR46195:SF10">
    <property type="entry name" value="HEAVY METAL-ASSOCIATED DOMAIN CONTAINING PROTEIN, EXPRESSED"/>
    <property type="match status" value="1"/>
</dbReference>
<feature type="compositionally biased region" description="Basic and acidic residues" evidence="4">
    <location>
        <begin position="79"/>
        <end position="104"/>
    </location>
</feature>
<dbReference type="InterPro" id="IPR036163">
    <property type="entry name" value="HMA_dom_sf"/>
</dbReference>